<dbReference type="KEGG" id="nps:KRR39_23500"/>
<dbReference type="RefSeq" id="WP_216939755.1">
    <property type="nucleotide sequence ID" value="NZ_CP077062.1"/>
</dbReference>
<protein>
    <submittedName>
        <fullName evidence="2">STAS domain-containing protein</fullName>
    </submittedName>
</protein>
<evidence type="ECO:0000259" key="1">
    <source>
        <dbReference type="PROSITE" id="PS50801"/>
    </source>
</evidence>
<dbReference type="Proteomes" id="UP000683575">
    <property type="component" value="Chromosome"/>
</dbReference>
<keyword evidence="3" id="KW-1185">Reference proteome</keyword>
<dbReference type="PANTHER" id="PTHR33495">
    <property type="entry name" value="ANTI-SIGMA FACTOR ANTAGONIST TM_1081-RELATED-RELATED"/>
    <property type="match status" value="1"/>
</dbReference>
<dbReference type="CDD" id="cd07043">
    <property type="entry name" value="STAS_anti-anti-sigma_factors"/>
    <property type="match status" value="1"/>
</dbReference>
<organism evidence="2 3">
    <name type="scientific">Nocardioides panacis</name>
    <dbReference type="NCBI Taxonomy" id="2849501"/>
    <lineage>
        <taxon>Bacteria</taxon>
        <taxon>Bacillati</taxon>
        <taxon>Actinomycetota</taxon>
        <taxon>Actinomycetes</taxon>
        <taxon>Propionibacteriales</taxon>
        <taxon>Nocardioidaceae</taxon>
        <taxon>Nocardioides</taxon>
    </lineage>
</organism>
<sequence>MHLQIDVERREGYAILSPQGEIDFATGPQLKDAITETLVGGDVNLIIDLLAVDFIESTGLGALIGGRRRAYALKGSLSLVCTEQQMLKIFRITGLDKVFTIHDTVDEAVSARAVAS</sequence>
<dbReference type="AlphaFoldDB" id="A0A975SYJ8"/>
<dbReference type="Pfam" id="PF01740">
    <property type="entry name" value="STAS"/>
    <property type="match status" value="1"/>
</dbReference>
<dbReference type="PANTHER" id="PTHR33495:SF2">
    <property type="entry name" value="ANTI-SIGMA FACTOR ANTAGONIST TM_1081-RELATED"/>
    <property type="match status" value="1"/>
</dbReference>
<dbReference type="InterPro" id="IPR003658">
    <property type="entry name" value="Anti-sigma_ant"/>
</dbReference>
<evidence type="ECO:0000313" key="2">
    <source>
        <dbReference type="EMBL" id="QWZ08246.1"/>
    </source>
</evidence>
<gene>
    <name evidence="2" type="ORF">KRR39_23500</name>
</gene>
<accession>A0A975SYJ8</accession>
<dbReference type="NCBIfam" id="TIGR00377">
    <property type="entry name" value="ant_ant_sig"/>
    <property type="match status" value="1"/>
</dbReference>
<evidence type="ECO:0000313" key="3">
    <source>
        <dbReference type="Proteomes" id="UP000683575"/>
    </source>
</evidence>
<proteinExistence type="predicted"/>
<dbReference type="GO" id="GO:0043856">
    <property type="term" value="F:anti-sigma factor antagonist activity"/>
    <property type="evidence" value="ECO:0007669"/>
    <property type="project" value="InterPro"/>
</dbReference>
<feature type="domain" description="STAS" evidence="1">
    <location>
        <begin position="3"/>
        <end position="112"/>
    </location>
</feature>
<dbReference type="PROSITE" id="PS50801">
    <property type="entry name" value="STAS"/>
    <property type="match status" value="1"/>
</dbReference>
<reference evidence="2" key="1">
    <citation type="submission" date="2021-06" db="EMBL/GenBank/DDBJ databases">
        <title>Complete genome sequence of Nocardioides sp. G188.</title>
        <authorList>
            <person name="Im W.-T."/>
        </authorList>
    </citation>
    <scope>NUCLEOTIDE SEQUENCE</scope>
    <source>
        <strain evidence="2">G188</strain>
    </source>
</reference>
<dbReference type="EMBL" id="CP077062">
    <property type="protein sequence ID" value="QWZ08246.1"/>
    <property type="molecule type" value="Genomic_DNA"/>
</dbReference>
<name>A0A975SYJ8_9ACTN</name>
<dbReference type="InterPro" id="IPR002645">
    <property type="entry name" value="STAS_dom"/>
</dbReference>